<protein>
    <submittedName>
        <fullName evidence="2">Uncharacterized protein</fullName>
    </submittedName>
</protein>
<organism evidence="2 3">
    <name type="scientific">Pristionchus mayeri</name>
    <dbReference type="NCBI Taxonomy" id="1317129"/>
    <lineage>
        <taxon>Eukaryota</taxon>
        <taxon>Metazoa</taxon>
        <taxon>Ecdysozoa</taxon>
        <taxon>Nematoda</taxon>
        <taxon>Chromadorea</taxon>
        <taxon>Rhabditida</taxon>
        <taxon>Rhabditina</taxon>
        <taxon>Diplogasteromorpha</taxon>
        <taxon>Diplogasteroidea</taxon>
        <taxon>Neodiplogasteridae</taxon>
        <taxon>Pristionchus</taxon>
    </lineage>
</organism>
<sequence length="142" mass="16355">MYDTCIELFTNDIFAREKIGHWLGPILFIRQAVTTLYDVLPLFCLAIFILSSLILMFMRRQIAKVQSLSHVEWRVFFHGFIIFAVYGIASIINIVLRASEDPIVNESLAQFLMFVYVILDVTTILLIPLCIFIIVPSIRKSP</sequence>
<keyword evidence="1" id="KW-0812">Transmembrane</keyword>
<dbReference type="AlphaFoldDB" id="A0AAN5CM84"/>
<keyword evidence="3" id="KW-1185">Reference proteome</keyword>
<keyword evidence="1" id="KW-0472">Membrane</keyword>
<feature type="non-terminal residue" evidence="2">
    <location>
        <position position="142"/>
    </location>
</feature>
<evidence type="ECO:0000256" key="1">
    <source>
        <dbReference type="SAM" id="Phobius"/>
    </source>
</evidence>
<gene>
    <name evidence="2" type="ORF">PMAYCL1PPCAC_17137</name>
</gene>
<evidence type="ECO:0000313" key="2">
    <source>
        <dbReference type="EMBL" id="GMR46942.1"/>
    </source>
</evidence>
<name>A0AAN5CM84_9BILA</name>
<dbReference type="Proteomes" id="UP001328107">
    <property type="component" value="Unassembled WGS sequence"/>
</dbReference>
<dbReference type="EMBL" id="BTRK01000004">
    <property type="protein sequence ID" value="GMR46942.1"/>
    <property type="molecule type" value="Genomic_DNA"/>
</dbReference>
<comment type="caution">
    <text evidence="2">The sequence shown here is derived from an EMBL/GenBank/DDBJ whole genome shotgun (WGS) entry which is preliminary data.</text>
</comment>
<feature type="transmembrane region" description="Helical" evidence="1">
    <location>
        <begin position="108"/>
        <end position="135"/>
    </location>
</feature>
<feature type="transmembrane region" description="Helical" evidence="1">
    <location>
        <begin position="75"/>
        <end position="96"/>
    </location>
</feature>
<reference evidence="3" key="1">
    <citation type="submission" date="2022-10" db="EMBL/GenBank/DDBJ databases">
        <title>Genome assembly of Pristionchus species.</title>
        <authorList>
            <person name="Yoshida K."/>
            <person name="Sommer R.J."/>
        </authorList>
    </citation>
    <scope>NUCLEOTIDE SEQUENCE [LARGE SCALE GENOMIC DNA]</scope>
    <source>
        <strain evidence="3">RS5460</strain>
    </source>
</reference>
<evidence type="ECO:0000313" key="3">
    <source>
        <dbReference type="Proteomes" id="UP001328107"/>
    </source>
</evidence>
<feature type="transmembrane region" description="Helical" evidence="1">
    <location>
        <begin position="35"/>
        <end position="55"/>
    </location>
</feature>
<proteinExistence type="predicted"/>
<accession>A0AAN5CM84</accession>
<keyword evidence="1" id="KW-1133">Transmembrane helix</keyword>